<dbReference type="EMBL" id="OZ026884">
    <property type="protein sequence ID" value="CAL1239085.1"/>
    <property type="molecule type" value="Genomic_DNA"/>
</dbReference>
<dbReference type="PANTHER" id="PTHR33271:SF22">
    <property type="entry name" value="OS04G0445200 PROTEIN"/>
    <property type="match status" value="1"/>
</dbReference>
<dbReference type="InterPro" id="IPR011051">
    <property type="entry name" value="RmlC_Cupin_sf"/>
</dbReference>
<dbReference type="PANTHER" id="PTHR33271">
    <property type="entry name" value="OS04G0445200 PROTEIN"/>
    <property type="match status" value="1"/>
</dbReference>
<protein>
    <submittedName>
        <fullName evidence="2">Cupin_3 domain-containing protein</fullName>
    </submittedName>
</protein>
<dbReference type="Gene3D" id="2.60.120.10">
    <property type="entry name" value="Jelly Rolls"/>
    <property type="match status" value="1"/>
</dbReference>
<dbReference type="InterPro" id="IPR008579">
    <property type="entry name" value="UGlyAH_Cupin_dom"/>
</dbReference>
<dbReference type="RefSeq" id="WP_348758675.1">
    <property type="nucleotide sequence ID" value="NZ_OZ026884.1"/>
</dbReference>
<dbReference type="InterPro" id="IPR014710">
    <property type="entry name" value="RmlC-like_jellyroll"/>
</dbReference>
<dbReference type="CDD" id="cd02227">
    <property type="entry name" value="cupin_TM1112-like"/>
    <property type="match status" value="1"/>
</dbReference>
<evidence type="ECO:0000313" key="2">
    <source>
        <dbReference type="EMBL" id="CAL1239085.1"/>
    </source>
</evidence>
<gene>
    <name evidence="2" type="ORF">MECH1_V1_0309</name>
</gene>
<keyword evidence="3" id="KW-1185">Reference proteome</keyword>
<feature type="domain" description="(S)-ureidoglycine aminohydrolase cupin" evidence="1">
    <location>
        <begin position="18"/>
        <end position="90"/>
    </location>
</feature>
<sequence length="93" mass="10797">MSESEIIVEHQPSEERLQSLGVRGWPVWTKEPSEFPWSYDQTEVCYLLEGQVIVTPERGNPVEFGRGDLVTFPKGLSCTWKILQAVRKHYRFS</sequence>
<reference evidence="2 3" key="1">
    <citation type="submission" date="2024-04" db="EMBL/GenBank/DDBJ databases">
        <authorList>
            <person name="Cremers G."/>
        </authorList>
    </citation>
    <scope>NUCLEOTIDE SEQUENCE [LARGE SCALE GENOMIC DNA]</scope>
    <source>
        <strain evidence="2">MeCH1-AG</strain>
    </source>
</reference>
<evidence type="ECO:0000259" key="1">
    <source>
        <dbReference type="Pfam" id="PF05899"/>
    </source>
</evidence>
<dbReference type="Proteomes" id="UP001497493">
    <property type="component" value="Chromosome"/>
</dbReference>
<dbReference type="Pfam" id="PF05899">
    <property type="entry name" value="Cupin_3"/>
    <property type="match status" value="1"/>
</dbReference>
<name>A0ABM9NF59_9GAMM</name>
<proteinExistence type="predicted"/>
<dbReference type="SUPFAM" id="SSF51182">
    <property type="entry name" value="RmlC-like cupins"/>
    <property type="match status" value="1"/>
</dbReference>
<evidence type="ECO:0000313" key="3">
    <source>
        <dbReference type="Proteomes" id="UP001497493"/>
    </source>
</evidence>
<accession>A0ABM9NF59</accession>
<organism evidence="2 3">
    <name type="scientific">Candidatus Methylocalor cossyra</name>
    <dbReference type="NCBI Taxonomy" id="3108543"/>
    <lineage>
        <taxon>Bacteria</taxon>
        <taxon>Pseudomonadati</taxon>
        <taxon>Pseudomonadota</taxon>
        <taxon>Gammaproteobacteria</taxon>
        <taxon>Methylococcales</taxon>
        <taxon>Methylococcaceae</taxon>
        <taxon>Candidatus Methylocalor</taxon>
    </lineage>
</organism>